<reference evidence="6 7" key="1">
    <citation type="journal article" date="2024" name="BMC Genomics">
        <title>Genome assembly of redclaw crayfish (Cherax quadricarinatus) provides insights into its immune adaptation and hypoxia tolerance.</title>
        <authorList>
            <person name="Liu Z."/>
            <person name="Zheng J."/>
            <person name="Li H."/>
            <person name="Fang K."/>
            <person name="Wang S."/>
            <person name="He J."/>
            <person name="Zhou D."/>
            <person name="Weng S."/>
            <person name="Chi M."/>
            <person name="Gu Z."/>
            <person name="He J."/>
            <person name="Li F."/>
            <person name="Wang M."/>
        </authorList>
    </citation>
    <scope>NUCLEOTIDE SEQUENCE [LARGE SCALE GENOMIC DNA]</scope>
    <source>
        <strain evidence="6">ZL_2023a</strain>
    </source>
</reference>
<dbReference type="GO" id="GO:0005525">
    <property type="term" value="F:GTP binding"/>
    <property type="evidence" value="ECO:0007669"/>
    <property type="project" value="UniProtKB-KW"/>
</dbReference>
<dbReference type="AlphaFoldDB" id="A0AAW0VTA8"/>
<keyword evidence="7" id="KW-1185">Reference proteome</keyword>
<keyword evidence="2 5" id="KW-0547">Nucleotide-binding</keyword>
<sequence length="153" mass="17421">DPGNDSLPYEAAIDVSELVQVEEVMSTQDLGPNGALIYCMEFIEANLSWLVEKIQALHGHYLLFDFPGQAELYAHHSMVRNILLALDKSDIRLCAAYLVDSHYANDPGCGQSKWLFLWNWRRNEYSAVIILCSRSRVGTRSHWFCPRGVHEGH</sequence>
<dbReference type="EMBL" id="JARKIK010002000">
    <property type="protein sequence ID" value="KAK8719504.1"/>
    <property type="molecule type" value="Genomic_DNA"/>
</dbReference>
<accession>A0AAW0VTA8</accession>
<dbReference type="Proteomes" id="UP001445076">
    <property type="component" value="Unassembled WGS sequence"/>
</dbReference>
<evidence type="ECO:0000256" key="3">
    <source>
        <dbReference type="ARBA" id="ARBA00022801"/>
    </source>
</evidence>
<comment type="function">
    <text evidence="5">Small GTPase required for proper localization of RNA polymerase II and III (RNAPII and RNAPIII). May act at an RNAP assembly step prior to nuclear import.</text>
</comment>
<dbReference type="PANTHER" id="PTHR21231:SF3">
    <property type="entry name" value="GPN-LOOP GTPASE 2"/>
    <property type="match status" value="1"/>
</dbReference>
<comment type="similarity">
    <text evidence="1 5">Belongs to the GPN-loop GTPase family.</text>
</comment>
<dbReference type="PANTHER" id="PTHR21231">
    <property type="entry name" value="XPA-BINDING PROTEIN 1-RELATED"/>
    <property type="match status" value="1"/>
</dbReference>
<proteinExistence type="inferred from homology"/>
<dbReference type="GO" id="GO:0003924">
    <property type="term" value="F:GTPase activity"/>
    <property type="evidence" value="ECO:0007669"/>
    <property type="project" value="TreeGrafter"/>
</dbReference>
<evidence type="ECO:0000313" key="7">
    <source>
        <dbReference type="Proteomes" id="UP001445076"/>
    </source>
</evidence>
<dbReference type="Pfam" id="PF03029">
    <property type="entry name" value="ATP_bind_1"/>
    <property type="match status" value="1"/>
</dbReference>
<dbReference type="SUPFAM" id="SSF52540">
    <property type="entry name" value="P-loop containing nucleoside triphosphate hydrolases"/>
    <property type="match status" value="1"/>
</dbReference>
<comment type="subunit">
    <text evidence="5">Binds to RNA polymerase II (RNAPII).</text>
</comment>
<evidence type="ECO:0000256" key="4">
    <source>
        <dbReference type="ARBA" id="ARBA00023134"/>
    </source>
</evidence>
<evidence type="ECO:0000313" key="6">
    <source>
        <dbReference type="EMBL" id="KAK8719504.1"/>
    </source>
</evidence>
<name>A0AAW0VTA8_CHEQU</name>
<organism evidence="6 7">
    <name type="scientific">Cherax quadricarinatus</name>
    <name type="common">Australian red claw crayfish</name>
    <dbReference type="NCBI Taxonomy" id="27406"/>
    <lineage>
        <taxon>Eukaryota</taxon>
        <taxon>Metazoa</taxon>
        <taxon>Ecdysozoa</taxon>
        <taxon>Arthropoda</taxon>
        <taxon>Crustacea</taxon>
        <taxon>Multicrustacea</taxon>
        <taxon>Malacostraca</taxon>
        <taxon>Eumalacostraca</taxon>
        <taxon>Eucarida</taxon>
        <taxon>Decapoda</taxon>
        <taxon>Pleocyemata</taxon>
        <taxon>Astacidea</taxon>
        <taxon>Parastacoidea</taxon>
        <taxon>Parastacidae</taxon>
        <taxon>Cherax</taxon>
    </lineage>
</organism>
<keyword evidence="3 5" id="KW-0378">Hydrolase</keyword>
<feature type="non-terminal residue" evidence="6">
    <location>
        <position position="1"/>
    </location>
</feature>
<keyword evidence="4 5" id="KW-0342">GTP-binding</keyword>
<comment type="caution">
    <text evidence="6">The sequence shown here is derived from an EMBL/GenBank/DDBJ whole genome shotgun (WGS) entry which is preliminary data.</text>
</comment>
<evidence type="ECO:0000256" key="5">
    <source>
        <dbReference type="RuleBase" id="RU365059"/>
    </source>
</evidence>
<protein>
    <recommendedName>
        <fullName evidence="5">GPN-loop GTPase 2</fullName>
    </recommendedName>
</protein>
<dbReference type="InterPro" id="IPR004130">
    <property type="entry name" value="Gpn"/>
</dbReference>
<dbReference type="InterPro" id="IPR027417">
    <property type="entry name" value="P-loop_NTPase"/>
</dbReference>
<gene>
    <name evidence="6" type="ORF">OTU49_013999</name>
</gene>
<dbReference type="Gene3D" id="3.40.50.300">
    <property type="entry name" value="P-loop containing nucleotide triphosphate hydrolases"/>
    <property type="match status" value="1"/>
</dbReference>
<dbReference type="GO" id="GO:0005737">
    <property type="term" value="C:cytoplasm"/>
    <property type="evidence" value="ECO:0007669"/>
    <property type="project" value="TreeGrafter"/>
</dbReference>
<evidence type="ECO:0000256" key="2">
    <source>
        <dbReference type="ARBA" id="ARBA00022741"/>
    </source>
</evidence>
<evidence type="ECO:0000256" key="1">
    <source>
        <dbReference type="ARBA" id="ARBA00005290"/>
    </source>
</evidence>